<comment type="cofactor">
    <cofactor evidence="2">
        <name>Fe cation</name>
        <dbReference type="ChEBI" id="CHEBI:24875"/>
    </cofactor>
    <text evidence="2">Binds 1 Fe cation per subunit.</text>
</comment>
<proteinExistence type="inferred from homology"/>
<feature type="binding site" evidence="2">
    <location>
        <position position="60"/>
    </location>
    <ligand>
        <name>Fe cation</name>
        <dbReference type="ChEBI" id="CHEBI:24875"/>
    </ligand>
</feature>
<evidence type="ECO:0000313" key="7">
    <source>
        <dbReference type="Proteomes" id="UP000011083"/>
    </source>
</evidence>
<keyword evidence="2" id="KW-0479">Metal-binding</keyword>
<keyword evidence="2" id="KW-0408">Iron</keyword>
<dbReference type="GeneID" id="14914669"/>
<evidence type="ECO:0000259" key="4">
    <source>
        <dbReference type="Pfam" id="PF02678"/>
    </source>
</evidence>
<comment type="similarity">
    <text evidence="1 3">Belongs to the pirin family.</text>
</comment>
<dbReference type="Pfam" id="PF02678">
    <property type="entry name" value="Pirin"/>
    <property type="match status" value="1"/>
</dbReference>
<sequence>MPVERDVKDIVQSLVSQEGPYTVERPFPTNRLAQVDPFIMFDHMCPVTFKPDEAVGAPLHPHRGHVHLCSRGNERSLIRGLHYNRFEAVTVMLQGELEHRDSMGNKGLLRAGDVQRLTAGSGVVHDEGPSPNMKRLGGTIESFQRFKLADPAYQDVPKEKIPVIIMNKFIVRVIAGEAFGQKAVVNTKVPIQLLDVHMESGAEFKHNIPPEMNAFVFVYRGEGRFGKSHQPGKSGQALILDTTGAASFTAVANTESNLKFLLLAGQPINEPIARYGPFVMNTYDEIEKAFADHAAGKMVLVKPKFEMETNRQHDYDPTNKDSSIV</sequence>
<reference evidence="6 7" key="1">
    <citation type="journal article" date="2013" name="Genome Biol.">
        <title>Genome of Acanthamoeba castellanii highlights extensive lateral gene transfer and early evolution of tyrosine kinase signaling.</title>
        <authorList>
            <person name="Clarke M."/>
            <person name="Lohan A.J."/>
            <person name="Liu B."/>
            <person name="Lagkouvardos I."/>
            <person name="Roy S."/>
            <person name="Zafar N."/>
            <person name="Bertelli C."/>
            <person name="Schilde C."/>
            <person name="Kianianmomeni A."/>
            <person name="Burglin T.R."/>
            <person name="Frech C."/>
            <person name="Turcotte B."/>
            <person name="Kopec K.O."/>
            <person name="Synnott J.M."/>
            <person name="Choo C."/>
            <person name="Paponov I."/>
            <person name="Finkler A."/>
            <person name="Soon Heng Tan C."/>
            <person name="Hutchins A.P."/>
            <person name="Weinmeier T."/>
            <person name="Rattei T."/>
            <person name="Chu J.S."/>
            <person name="Gimenez G."/>
            <person name="Irimia M."/>
            <person name="Rigden D.J."/>
            <person name="Fitzpatrick D.A."/>
            <person name="Lorenzo-Morales J."/>
            <person name="Bateman A."/>
            <person name="Chiu C.H."/>
            <person name="Tang P."/>
            <person name="Hegemann P."/>
            <person name="Fromm H."/>
            <person name="Raoult D."/>
            <person name="Greub G."/>
            <person name="Miranda-Saavedra D."/>
            <person name="Chen N."/>
            <person name="Nash P."/>
            <person name="Ginger M.L."/>
            <person name="Horn M."/>
            <person name="Schaap P."/>
            <person name="Caler L."/>
            <person name="Loftus B."/>
        </authorList>
    </citation>
    <scope>NUCLEOTIDE SEQUENCE [LARGE SCALE GENOMIC DNA]</scope>
    <source>
        <strain evidence="6 7">Neff</strain>
    </source>
</reference>
<dbReference type="InterPro" id="IPR003829">
    <property type="entry name" value="Pirin_N_dom"/>
</dbReference>
<dbReference type="InterPro" id="IPR012093">
    <property type="entry name" value="Pirin"/>
</dbReference>
<dbReference type="OMA" id="TPWHPHR"/>
<organism evidence="6 7">
    <name type="scientific">Acanthamoeba castellanii (strain ATCC 30010 / Neff)</name>
    <dbReference type="NCBI Taxonomy" id="1257118"/>
    <lineage>
        <taxon>Eukaryota</taxon>
        <taxon>Amoebozoa</taxon>
        <taxon>Discosea</taxon>
        <taxon>Longamoebia</taxon>
        <taxon>Centramoebida</taxon>
        <taxon>Acanthamoebidae</taxon>
        <taxon>Acanthamoeba</taxon>
    </lineage>
</organism>
<feature type="binding site" evidence="2">
    <location>
        <position position="127"/>
    </location>
    <ligand>
        <name>Fe cation</name>
        <dbReference type="ChEBI" id="CHEBI:24875"/>
    </ligand>
</feature>
<feature type="binding site" evidence="2">
    <location>
        <position position="125"/>
    </location>
    <ligand>
        <name>Fe cation</name>
        <dbReference type="ChEBI" id="CHEBI:24875"/>
    </ligand>
</feature>
<dbReference type="VEuPathDB" id="AmoebaDB:ACA1_366170"/>
<dbReference type="InterPro" id="IPR011051">
    <property type="entry name" value="RmlC_Cupin_sf"/>
</dbReference>
<feature type="domain" description="Pirin N-terminal" evidence="4">
    <location>
        <begin position="83"/>
        <end position="137"/>
    </location>
</feature>
<name>L8GPE9_ACACF</name>
<dbReference type="STRING" id="1257118.L8GPE9"/>
<dbReference type="SUPFAM" id="SSF51182">
    <property type="entry name" value="RmlC-like cupins"/>
    <property type="match status" value="1"/>
</dbReference>
<dbReference type="InterPro" id="IPR008778">
    <property type="entry name" value="Pirin_C_dom"/>
</dbReference>
<protein>
    <submittedName>
        <fullName evidence="6">Pirin domain protein</fullName>
    </submittedName>
</protein>
<keyword evidence="7" id="KW-1185">Reference proteome</keyword>
<gene>
    <name evidence="6" type="ORF">ACA1_366170</name>
</gene>
<dbReference type="Proteomes" id="UP000011083">
    <property type="component" value="Unassembled WGS sequence"/>
</dbReference>
<dbReference type="Gene3D" id="2.60.120.10">
    <property type="entry name" value="Jelly Rolls"/>
    <property type="match status" value="3"/>
</dbReference>
<evidence type="ECO:0000259" key="5">
    <source>
        <dbReference type="Pfam" id="PF05726"/>
    </source>
</evidence>
<dbReference type="GO" id="GO:0046872">
    <property type="term" value="F:metal ion binding"/>
    <property type="evidence" value="ECO:0007669"/>
    <property type="project" value="UniProtKB-KW"/>
</dbReference>
<dbReference type="Pfam" id="PF05726">
    <property type="entry name" value="Pirin_C"/>
    <property type="match status" value="1"/>
</dbReference>
<dbReference type="RefSeq" id="XP_004336019.1">
    <property type="nucleotide sequence ID" value="XM_004335971.1"/>
</dbReference>
<evidence type="ECO:0000313" key="6">
    <source>
        <dbReference type="EMBL" id="ELR14006.1"/>
    </source>
</evidence>
<evidence type="ECO:0000256" key="3">
    <source>
        <dbReference type="RuleBase" id="RU003457"/>
    </source>
</evidence>
<dbReference type="CDD" id="cd02247">
    <property type="entry name" value="cupin_pirin_C"/>
    <property type="match status" value="1"/>
</dbReference>
<dbReference type="OrthoDB" id="198735at2759"/>
<dbReference type="EMBL" id="KB008073">
    <property type="protein sequence ID" value="ELR14006.1"/>
    <property type="molecule type" value="Genomic_DNA"/>
</dbReference>
<dbReference type="AlphaFoldDB" id="L8GPE9"/>
<dbReference type="PANTHER" id="PTHR13903:SF31">
    <property type="entry name" value="CUPIN-DOMAIN CONTAINING PROTEIN"/>
    <property type="match status" value="1"/>
</dbReference>
<feature type="binding site" evidence="2">
    <location>
        <position position="62"/>
    </location>
    <ligand>
        <name>Fe cation</name>
        <dbReference type="ChEBI" id="CHEBI:24875"/>
    </ligand>
</feature>
<dbReference type="PIRSF" id="PIRSF006232">
    <property type="entry name" value="Pirin"/>
    <property type="match status" value="1"/>
</dbReference>
<dbReference type="KEGG" id="acan:ACA1_366170"/>
<dbReference type="InterPro" id="IPR014710">
    <property type="entry name" value="RmlC-like_jellyroll"/>
</dbReference>
<dbReference type="CDD" id="cd02909">
    <property type="entry name" value="cupin_pirin_N"/>
    <property type="match status" value="1"/>
</dbReference>
<evidence type="ECO:0000256" key="1">
    <source>
        <dbReference type="ARBA" id="ARBA00008416"/>
    </source>
</evidence>
<feature type="domain" description="Pirin C-terminal" evidence="5">
    <location>
        <begin position="194"/>
        <end position="298"/>
    </location>
</feature>
<dbReference type="PANTHER" id="PTHR13903">
    <property type="entry name" value="PIRIN-RELATED"/>
    <property type="match status" value="1"/>
</dbReference>
<evidence type="ECO:0000256" key="2">
    <source>
        <dbReference type="PIRSR" id="PIRSR006232-1"/>
    </source>
</evidence>
<accession>L8GPE9</accession>